<reference evidence="3 4" key="1">
    <citation type="submission" date="2018-05" db="EMBL/GenBank/DDBJ databases">
        <title>A metagenomic window into the 2 km-deep terrestrial subsurface aquifer revealed taxonomically and functionally diverse microbial community comprising novel uncultured bacterial lineages.</title>
        <authorList>
            <person name="Kadnikov V.V."/>
            <person name="Mardanov A.V."/>
            <person name="Beletsky A.V."/>
            <person name="Banks D."/>
            <person name="Pimenov N.V."/>
            <person name="Frank Y.A."/>
            <person name="Karnachuk O.V."/>
            <person name="Ravin N.V."/>
        </authorList>
    </citation>
    <scope>NUCLEOTIDE SEQUENCE [LARGE SCALE GENOMIC DNA]</scope>
    <source>
        <strain evidence="3">BY</strain>
    </source>
</reference>
<keyword evidence="1" id="KW-1133">Transmembrane helix</keyword>
<proteinExistence type="predicted"/>
<evidence type="ECO:0000313" key="3">
    <source>
        <dbReference type="EMBL" id="AXA37416.1"/>
    </source>
</evidence>
<evidence type="ECO:0008006" key="5">
    <source>
        <dbReference type="Google" id="ProtNLM"/>
    </source>
</evidence>
<evidence type="ECO:0000256" key="1">
    <source>
        <dbReference type="SAM" id="Phobius"/>
    </source>
</evidence>
<gene>
    <name evidence="3" type="ORF">BRCON_2674</name>
</gene>
<dbReference type="AlphaFoldDB" id="A0A2Z4Y8Q7"/>
<accession>A0A2Z4Y8Q7</accession>
<dbReference type="Proteomes" id="UP000262583">
    <property type="component" value="Chromosome"/>
</dbReference>
<protein>
    <recommendedName>
        <fullName evidence="5">DUF3068 domain-containing protein</fullName>
    </recommendedName>
</protein>
<keyword evidence="1" id="KW-0472">Membrane</keyword>
<dbReference type="EMBL" id="CP030759">
    <property type="protein sequence ID" value="AXA37416.1"/>
    <property type="molecule type" value="Genomic_DNA"/>
</dbReference>
<evidence type="ECO:0000313" key="4">
    <source>
        <dbReference type="Proteomes" id="UP000262583"/>
    </source>
</evidence>
<keyword evidence="1" id="KW-0812">Transmembrane</keyword>
<feature type="signal peptide" evidence="2">
    <location>
        <begin position="1"/>
        <end position="15"/>
    </location>
</feature>
<evidence type="ECO:0000256" key="2">
    <source>
        <dbReference type="SAM" id="SignalP"/>
    </source>
</evidence>
<keyword evidence="2" id="KW-0732">Signal</keyword>
<sequence length="311" mass="35079">MLFVGLVLFAASGHAAIPMPPISLDQLKVVAAVTFTAPPDFKPISYTVTSYHWGTRAEIFDFRRQGARTVAYWDFEKEKVQYWRTGLDQRLSALATSDEIYPIMALFTPYGVYASELAAMRRKPDAWKYEVGVAPGEQAWQRFILDRIQLPAEAGQEPRAIEFQSKRRIVFREGKLVEVLGTLYSSEAGFRVTYTDHDEKNRLPRRAVAELKGPGGGRSPAARYEVVVQSIELIPDKRPDQIISEITKGMTRIRDVRSSKPVFRNPRAPTNVWSNLKLFAGSVAVGIVVGAVIAFAIRFRHRLRRAVHPPH</sequence>
<organism evidence="3 4">
    <name type="scientific">Sumerlaea chitinivorans</name>
    <dbReference type="NCBI Taxonomy" id="2250252"/>
    <lineage>
        <taxon>Bacteria</taxon>
        <taxon>Candidatus Sumerlaeota</taxon>
        <taxon>Candidatus Sumerlaeia</taxon>
        <taxon>Candidatus Sumerlaeales</taxon>
        <taxon>Candidatus Sumerlaeaceae</taxon>
        <taxon>Candidatus Sumerlaea</taxon>
    </lineage>
</organism>
<feature type="chain" id="PRO_5016454330" description="DUF3068 domain-containing protein" evidence="2">
    <location>
        <begin position="16"/>
        <end position="311"/>
    </location>
</feature>
<dbReference type="KEGG" id="schv:BRCON_2674"/>
<feature type="transmembrane region" description="Helical" evidence="1">
    <location>
        <begin position="278"/>
        <end position="297"/>
    </location>
</feature>
<name>A0A2Z4Y8Q7_SUMC1</name>